<keyword evidence="4" id="KW-0238">DNA-binding</keyword>
<evidence type="ECO:0000256" key="3">
    <source>
        <dbReference type="ARBA" id="ARBA00022839"/>
    </source>
</evidence>
<dbReference type="CDD" id="cd09898">
    <property type="entry name" value="H3TH_53EXO"/>
    <property type="match status" value="1"/>
</dbReference>
<dbReference type="Gene3D" id="1.10.150.20">
    <property type="entry name" value="5' to 3' exonuclease, C-terminal subdomain"/>
    <property type="match status" value="1"/>
</dbReference>
<keyword evidence="3 8" id="KW-0269">Exonuclease</keyword>
<comment type="caution">
    <text evidence="8">The sequence shown here is derived from an EMBL/GenBank/DDBJ whole genome shotgun (WGS) entry which is preliminary data.</text>
</comment>
<organism evidence="8 9">
    <name type="scientific">Catenulispora pinistramenti</name>
    <dbReference type="NCBI Taxonomy" id="2705254"/>
    <lineage>
        <taxon>Bacteria</taxon>
        <taxon>Bacillati</taxon>
        <taxon>Actinomycetota</taxon>
        <taxon>Actinomycetes</taxon>
        <taxon>Catenulisporales</taxon>
        <taxon>Catenulisporaceae</taxon>
        <taxon>Catenulispora</taxon>
    </lineage>
</organism>
<dbReference type="Pfam" id="PF01367">
    <property type="entry name" value="5_3_exonuc"/>
    <property type="match status" value="1"/>
</dbReference>
<dbReference type="GO" id="GO:0004527">
    <property type="term" value="F:exonuclease activity"/>
    <property type="evidence" value="ECO:0007669"/>
    <property type="project" value="UniProtKB-KW"/>
</dbReference>
<dbReference type="InterPro" id="IPR020046">
    <property type="entry name" value="5-3_exonucl_a-hlix_arch_N"/>
</dbReference>
<dbReference type="SUPFAM" id="SSF88723">
    <property type="entry name" value="PIN domain-like"/>
    <property type="match status" value="1"/>
</dbReference>
<evidence type="ECO:0000259" key="7">
    <source>
        <dbReference type="SMART" id="SM00475"/>
    </source>
</evidence>
<dbReference type="Proteomes" id="UP000730482">
    <property type="component" value="Unassembled WGS sequence"/>
</dbReference>
<dbReference type="PANTHER" id="PTHR42646:SF2">
    <property type="entry name" value="5'-3' EXONUCLEASE FAMILY PROTEIN"/>
    <property type="match status" value="1"/>
</dbReference>
<evidence type="ECO:0000256" key="1">
    <source>
        <dbReference type="ARBA" id="ARBA00022722"/>
    </source>
</evidence>
<evidence type="ECO:0000256" key="5">
    <source>
        <dbReference type="ARBA" id="ARBA00049957"/>
    </source>
</evidence>
<accession>A0ABS5KUX0</accession>
<dbReference type="SMART" id="SM00475">
    <property type="entry name" value="53EXOc"/>
    <property type="match status" value="1"/>
</dbReference>
<dbReference type="InterPro" id="IPR029060">
    <property type="entry name" value="PIN-like_dom_sf"/>
</dbReference>
<keyword evidence="1" id="KW-0540">Nuclease</keyword>
<keyword evidence="2" id="KW-0378">Hydrolase</keyword>
<evidence type="ECO:0000256" key="2">
    <source>
        <dbReference type="ARBA" id="ARBA00022801"/>
    </source>
</evidence>
<evidence type="ECO:0000256" key="4">
    <source>
        <dbReference type="ARBA" id="ARBA00023125"/>
    </source>
</evidence>
<evidence type="ECO:0000313" key="9">
    <source>
        <dbReference type="Proteomes" id="UP000730482"/>
    </source>
</evidence>
<dbReference type="InterPro" id="IPR020045">
    <property type="entry name" value="DNA_polI_H3TH"/>
</dbReference>
<comment type="function">
    <text evidence="5">5'-3' exonuclease acting preferentially on double-stranded DNA.</text>
</comment>
<dbReference type="InterPro" id="IPR008918">
    <property type="entry name" value="HhH2"/>
</dbReference>
<dbReference type="Pfam" id="PF02739">
    <property type="entry name" value="5_3_exonuc_N"/>
    <property type="match status" value="1"/>
</dbReference>
<keyword evidence="9" id="KW-1185">Reference proteome</keyword>
<dbReference type="EMBL" id="JAAFYZ010000084">
    <property type="protein sequence ID" value="MBS2549856.1"/>
    <property type="molecule type" value="Genomic_DNA"/>
</dbReference>
<dbReference type="Gene3D" id="3.40.50.1010">
    <property type="entry name" value="5'-nuclease"/>
    <property type="match status" value="1"/>
</dbReference>
<evidence type="ECO:0000313" key="8">
    <source>
        <dbReference type="EMBL" id="MBS2549856.1"/>
    </source>
</evidence>
<evidence type="ECO:0000256" key="6">
    <source>
        <dbReference type="ARBA" id="ARBA00050026"/>
    </source>
</evidence>
<proteinExistence type="predicted"/>
<name>A0ABS5KUX0_9ACTN</name>
<protein>
    <recommendedName>
        <fullName evidence="6">5'-3' exonuclease</fullName>
    </recommendedName>
</protein>
<reference evidence="8 9" key="1">
    <citation type="submission" date="2020-02" db="EMBL/GenBank/DDBJ databases">
        <title>Acidophilic actinobacteria isolated from forest soil.</title>
        <authorList>
            <person name="Golinska P."/>
        </authorList>
    </citation>
    <scope>NUCLEOTIDE SEQUENCE [LARGE SCALE GENOMIC DNA]</scope>
    <source>
        <strain evidence="8 9">NL8</strain>
    </source>
</reference>
<gene>
    <name evidence="8" type="ORF">KGQ19_23610</name>
</gene>
<dbReference type="SUPFAM" id="SSF47807">
    <property type="entry name" value="5' to 3' exonuclease, C-terminal subdomain"/>
    <property type="match status" value="1"/>
</dbReference>
<dbReference type="PANTHER" id="PTHR42646">
    <property type="entry name" value="FLAP ENDONUCLEASE XNI"/>
    <property type="match status" value="1"/>
</dbReference>
<dbReference type="InterPro" id="IPR036279">
    <property type="entry name" value="5-3_exonuclease_C_sf"/>
</dbReference>
<dbReference type="CDD" id="cd09859">
    <property type="entry name" value="PIN_53EXO"/>
    <property type="match status" value="1"/>
</dbReference>
<dbReference type="InterPro" id="IPR002421">
    <property type="entry name" value="5-3_exonuclease"/>
</dbReference>
<feature type="domain" description="5'-3' exonuclease" evidence="7">
    <location>
        <begin position="6"/>
        <end position="286"/>
    </location>
</feature>
<sequence length="318" mass="34237">MAKTQERLMVLDTPTLYFRAFFGVPDTIRSPDGMPVNAVRGTLDFVSHLIGTYKPDRLVACFDADWRPAFRVEAIPSYKAHRVLAEAPAGASGADGVDVEEVPDTLSPQVPVIEAALDALGIARAEAPGFEADDVLATLAERWSGHGPVDVVTMDRDLYQMVDDARQIRVLNIGKGVTKLEVVTDAVLREKYGISGNEYADFAALRGDPSDGLPGVTGIGEKTAAALISQYRDLPGVRAAATDPTSTLKPAQRKRIAEAAGYLDAAPTVVRVVRDAPVVEHDDMLPREAKDPIMAAMLAEKFGLKTAMARVIRVMGER</sequence>
<dbReference type="SMART" id="SM00279">
    <property type="entry name" value="HhH2"/>
    <property type="match status" value="1"/>
</dbReference>
<dbReference type="InterPro" id="IPR038969">
    <property type="entry name" value="FEN"/>
</dbReference>